<dbReference type="InterPro" id="IPR050899">
    <property type="entry name" value="DDRGK_domain-containing"/>
</dbReference>
<protein>
    <recommendedName>
        <fullName evidence="3">DDRGK domain-containing protein 1</fullName>
    </recommendedName>
</protein>
<feature type="compositionally biased region" description="Basic and acidic residues" evidence="9">
    <location>
        <begin position="117"/>
        <end position="128"/>
    </location>
</feature>
<dbReference type="InterPro" id="IPR036390">
    <property type="entry name" value="WH_DNA-bd_sf"/>
</dbReference>
<dbReference type="SMART" id="SM01128">
    <property type="entry name" value="DDRGK"/>
    <property type="match status" value="1"/>
</dbReference>
<dbReference type="PANTHER" id="PTHR48176">
    <property type="entry name" value="DDRGK DOMAIN-CONTAINING PROTEIN 1"/>
    <property type="match status" value="1"/>
</dbReference>
<keyword evidence="4 10" id="KW-0812">Transmembrane</keyword>
<feature type="compositionally biased region" description="Basic and acidic residues" evidence="9">
    <location>
        <begin position="152"/>
        <end position="213"/>
    </location>
</feature>
<gene>
    <name evidence="11" type="primary">LOC103181490</name>
</gene>
<accession>A0A4W3J3H6</accession>
<evidence type="ECO:0000256" key="4">
    <source>
        <dbReference type="ARBA" id="ARBA00022692"/>
    </source>
</evidence>
<dbReference type="FunFam" id="1.10.10.10:FF:000143">
    <property type="entry name" value="DDRGK domain-containing protein 1"/>
    <property type="match status" value="1"/>
</dbReference>
<keyword evidence="7 10" id="KW-1133">Transmembrane helix</keyword>
<feature type="region of interest" description="Disordered" evidence="9">
    <location>
        <begin position="1"/>
        <end position="40"/>
    </location>
</feature>
<reference evidence="11" key="5">
    <citation type="submission" date="2025-09" db="UniProtKB">
        <authorList>
            <consortium name="Ensembl"/>
        </authorList>
    </citation>
    <scope>IDENTIFICATION</scope>
</reference>
<dbReference type="GO" id="GO:0044389">
    <property type="term" value="F:ubiquitin-like protein ligase binding"/>
    <property type="evidence" value="ECO:0007669"/>
    <property type="project" value="TreeGrafter"/>
</dbReference>
<dbReference type="PANTHER" id="PTHR48176:SF1">
    <property type="entry name" value="DDRGK DOMAIN-CONTAINING PROTEIN 1"/>
    <property type="match status" value="1"/>
</dbReference>
<evidence type="ECO:0000313" key="12">
    <source>
        <dbReference type="Proteomes" id="UP000314986"/>
    </source>
</evidence>
<feature type="compositionally biased region" description="Low complexity" evidence="9">
    <location>
        <begin position="9"/>
        <end position="23"/>
    </location>
</feature>
<evidence type="ECO:0000256" key="6">
    <source>
        <dbReference type="ARBA" id="ARBA00022824"/>
    </source>
</evidence>
<evidence type="ECO:0000256" key="7">
    <source>
        <dbReference type="ARBA" id="ARBA00022989"/>
    </source>
</evidence>
<keyword evidence="12" id="KW-1185">Reference proteome</keyword>
<name>A0A4W3J3H6_CALMI</name>
<dbReference type="InterPro" id="IPR036388">
    <property type="entry name" value="WH-like_DNA-bd_sf"/>
</dbReference>
<dbReference type="STRING" id="7868.ENSCMIP00000027225"/>
<feature type="region of interest" description="Disordered" evidence="9">
    <location>
        <begin position="76"/>
        <end position="213"/>
    </location>
</feature>
<sequence length="349" mass="39984">MLKDMYADSPPSLSPSVVRSRPPFVWGGGETQRDDVSGRARTGSVTMDPVLYVLAAVAIAILILFVSRIRRQVREADRDQQQDVAGAVGRPRPLNEDRAAGMPRVRRNMRNRFLARRAQEAEVEREAAETETGTDDPELPTQGKIGAKKQRKLDEKEQRRAQREVEEAEREERKKLQAIKDEERKKDEERMRVQEQKKEEELRKTREEKERRDHEEYLRLKESFVIEAEGQDELMMEHESTNLLQEFIDYIKSTKVVLLEDLGSHFGLKTQDAINRLQDLIAEGTVTGVLDDRGKFIYITPQELEAVAQFIRFQGRVSIVELARVSNSLINLNPATNAAPENVAQHSLS</sequence>
<evidence type="ECO:0000256" key="9">
    <source>
        <dbReference type="SAM" id="MobiDB-lite"/>
    </source>
</evidence>
<dbReference type="GeneTree" id="ENSGT00390000017193"/>
<reference evidence="12" key="3">
    <citation type="journal article" date="2014" name="Nature">
        <title>Elephant shark genome provides unique insights into gnathostome evolution.</title>
        <authorList>
            <consortium name="International Elephant Shark Genome Sequencing Consortium"/>
            <person name="Venkatesh B."/>
            <person name="Lee A.P."/>
            <person name="Ravi V."/>
            <person name="Maurya A.K."/>
            <person name="Lian M.M."/>
            <person name="Swann J.B."/>
            <person name="Ohta Y."/>
            <person name="Flajnik M.F."/>
            <person name="Sutoh Y."/>
            <person name="Kasahara M."/>
            <person name="Hoon S."/>
            <person name="Gangu V."/>
            <person name="Roy S.W."/>
            <person name="Irimia M."/>
            <person name="Korzh V."/>
            <person name="Kondrychyn I."/>
            <person name="Lim Z.W."/>
            <person name="Tay B.H."/>
            <person name="Tohari S."/>
            <person name="Kong K.W."/>
            <person name="Ho S."/>
            <person name="Lorente-Galdos B."/>
            <person name="Quilez J."/>
            <person name="Marques-Bonet T."/>
            <person name="Raney B.J."/>
            <person name="Ingham P.W."/>
            <person name="Tay A."/>
            <person name="Hillier L.W."/>
            <person name="Minx P."/>
            <person name="Boehm T."/>
            <person name="Wilson R.K."/>
            <person name="Brenner S."/>
            <person name="Warren W.C."/>
        </authorList>
    </citation>
    <scope>NUCLEOTIDE SEQUENCE [LARGE SCALE GENOMIC DNA]</scope>
</reference>
<feature type="transmembrane region" description="Helical" evidence="10">
    <location>
        <begin position="50"/>
        <end position="69"/>
    </location>
</feature>
<reference evidence="11" key="4">
    <citation type="submission" date="2025-08" db="UniProtKB">
        <authorList>
            <consortium name="Ensembl"/>
        </authorList>
    </citation>
    <scope>IDENTIFICATION</scope>
</reference>
<reference evidence="12" key="2">
    <citation type="journal article" date="2007" name="PLoS Biol.">
        <title>Survey sequencing and comparative analysis of the elephant shark (Callorhinchus milii) genome.</title>
        <authorList>
            <person name="Venkatesh B."/>
            <person name="Kirkness E.F."/>
            <person name="Loh Y.H."/>
            <person name="Halpern A.L."/>
            <person name="Lee A.P."/>
            <person name="Johnson J."/>
            <person name="Dandona N."/>
            <person name="Viswanathan L.D."/>
            <person name="Tay A."/>
            <person name="Venter J.C."/>
            <person name="Strausberg R.L."/>
            <person name="Brenner S."/>
        </authorList>
    </citation>
    <scope>NUCLEOTIDE SEQUENCE [LARGE SCALE GENOMIC DNA]</scope>
</reference>
<reference evidence="12" key="1">
    <citation type="journal article" date="2006" name="Science">
        <title>Ancient noncoding elements conserved in the human genome.</title>
        <authorList>
            <person name="Venkatesh B."/>
            <person name="Kirkness E.F."/>
            <person name="Loh Y.H."/>
            <person name="Halpern A.L."/>
            <person name="Lee A.P."/>
            <person name="Johnson J."/>
            <person name="Dandona N."/>
            <person name="Viswanathan L.D."/>
            <person name="Tay A."/>
            <person name="Venter J.C."/>
            <person name="Strausberg R.L."/>
            <person name="Brenner S."/>
        </authorList>
    </citation>
    <scope>NUCLEOTIDE SEQUENCE [LARGE SCALE GENOMIC DNA]</scope>
</reference>
<evidence type="ECO:0000256" key="8">
    <source>
        <dbReference type="ARBA" id="ARBA00023136"/>
    </source>
</evidence>
<dbReference type="Ensembl" id="ENSCMIT00000027660.1">
    <property type="protein sequence ID" value="ENSCMIP00000027225.1"/>
    <property type="gene ID" value="ENSCMIG00000011854.1"/>
</dbReference>
<evidence type="ECO:0000256" key="5">
    <source>
        <dbReference type="ARBA" id="ARBA00022786"/>
    </source>
</evidence>
<keyword evidence="5" id="KW-0833">Ubl conjugation pathway</keyword>
<dbReference type="Pfam" id="PF09756">
    <property type="entry name" value="DDRGK"/>
    <property type="match status" value="1"/>
</dbReference>
<evidence type="ECO:0000256" key="3">
    <source>
        <dbReference type="ARBA" id="ARBA00018218"/>
    </source>
</evidence>
<dbReference type="InterPro" id="IPR019153">
    <property type="entry name" value="DDRGK_dom-contain"/>
</dbReference>
<evidence type="ECO:0000256" key="2">
    <source>
        <dbReference type="ARBA" id="ARBA00009829"/>
    </source>
</evidence>
<dbReference type="GO" id="GO:1990592">
    <property type="term" value="P:protein K69-linked ufmylation"/>
    <property type="evidence" value="ECO:0007669"/>
    <property type="project" value="TreeGrafter"/>
</dbReference>
<dbReference type="OMA" id="EFTRECN"/>
<dbReference type="GO" id="GO:0005789">
    <property type="term" value="C:endoplasmic reticulum membrane"/>
    <property type="evidence" value="ECO:0007669"/>
    <property type="project" value="UniProtKB-SubCell"/>
</dbReference>
<dbReference type="GO" id="GO:0051216">
    <property type="term" value="P:cartilage development"/>
    <property type="evidence" value="ECO:0007669"/>
    <property type="project" value="TreeGrafter"/>
</dbReference>
<keyword evidence="8 10" id="KW-0472">Membrane</keyword>
<keyword evidence="6" id="KW-0256">Endoplasmic reticulum</keyword>
<dbReference type="InParanoid" id="A0A4W3J3H6"/>
<feature type="compositionally biased region" description="Basic residues" evidence="9">
    <location>
        <begin position="104"/>
        <end position="115"/>
    </location>
</feature>
<organism evidence="11 12">
    <name type="scientific">Callorhinchus milii</name>
    <name type="common">Ghost shark</name>
    <dbReference type="NCBI Taxonomy" id="7868"/>
    <lineage>
        <taxon>Eukaryota</taxon>
        <taxon>Metazoa</taxon>
        <taxon>Chordata</taxon>
        <taxon>Craniata</taxon>
        <taxon>Vertebrata</taxon>
        <taxon>Chondrichthyes</taxon>
        <taxon>Holocephali</taxon>
        <taxon>Chimaeriformes</taxon>
        <taxon>Callorhinchidae</taxon>
        <taxon>Callorhinchus</taxon>
    </lineage>
</organism>
<dbReference type="SUPFAM" id="SSF46785">
    <property type="entry name" value="Winged helix' DNA-binding domain"/>
    <property type="match status" value="1"/>
</dbReference>
<dbReference type="Gene3D" id="1.10.10.10">
    <property type="entry name" value="Winged helix-like DNA-binding domain superfamily/Winged helix DNA-binding domain"/>
    <property type="match status" value="1"/>
</dbReference>
<proteinExistence type="inferred from homology"/>
<dbReference type="GO" id="GO:1903895">
    <property type="term" value="P:negative regulation of IRE1-mediated unfolded protein response"/>
    <property type="evidence" value="ECO:0007669"/>
    <property type="project" value="TreeGrafter"/>
</dbReference>
<dbReference type="AlphaFoldDB" id="A0A4W3J3H6"/>
<evidence type="ECO:0000256" key="10">
    <source>
        <dbReference type="SAM" id="Phobius"/>
    </source>
</evidence>
<dbReference type="Proteomes" id="UP000314986">
    <property type="component" value="Unassembled WGS sequence"/>
</dbReference>
<comment type="subcellular location">
    <subcellularLocation>
        <location evidence="1">Endoplasmic reticulum membrane</location>
        <topology evidence="1">Single-pass membrane protein</topology>
    </subcellularLocation>
</comment>
<evidence type="ECO:0000313" key="11">
    <source>
        <dbReference type="Ensembl" id="ENSCMIP00000027225.1"/>
    </source>
</evidence>
<evidence type="ECO:0000256" key="1">
    <source>
        <dbReference type="ARBA" id="ARBA00004389"/>
    </source>
</evidence>
<comment type="similarity">
    <text evidence="2">Belongs to the DDRGK1 family.</text>
</comment>